<feature type="chain" id="PRO_5005195894" description="Fimbrial protein" evidence="1">
    <location>
        <begin position="22"/>
        <end position="373"/>
    </location>
</feature>
<protein>
    <recommendedName>
        <fullName evidence="4">Fimbrial protein</fullName>
    </recommendedName>
</protein>
<gene>
    <name evidence="2" type="ORF">BN1804_00488</name>
</gene>
<proteinExistence type="predicted"/>
<feature type="signal peptide" evidence="1">
    <location>
        <begin position="1"/>
        <end position="21"/>
    </location>
</feature>
<evidence type="ECO:0000256" key="1">
    <source>
        <dbReference type="SAM" id="SignalP"/>
    </source>
</evidence>
<dbReference type="EMBL" id="CVRY01000001">
    <property type="protein sequence ID" value="CRL59527.1"/>
    <property type="molecule type" value="Genomic_DNA"/>
</dbReference>
<organism evidence="2 3">
    <name type="scientific">Proteus penneri</name>
    <dbReference type="NCBI Taxonomy" id="102862"/>
    <lineage>
        <taxon>Bacteria</taxon>
        <taxon>Pseudomonadati</taxon>
        <taxon>Pseudomonadota</taxon>
        <taxon>Gammaproteobacteria</taxon>
        <taxon>Enterobacterales</taxon>
        <taxon>Morganellaceae</taxon>
        <taxon>Proteus</taxon>
    </lineage>
</organism>
<name>A0A0G4Q0S5_9GAMM</name>
<dbReference type="Proteomes" id="UP000183920">
    <property type="component" value="Unassembled WGS sequence"/>
</dbReference>
<reference evidence="3" key="1">
    <citation type="submission" date="2015-06" db="EMBL/GenBank/DDBJ databases">
        <authorList>
            <person name="Urmite Genomes"/>
        </authorList>
    </citation>
    <scope>NUCLEOTIDE SEQUENCE [LARGE SCALE GENOMIC DNA]</scope>
    <source>
        <strain evidence="3">CSUR P1867</strain>
    </source>
</reference>
<evidence type="ECO:0000313" key="2">
    <source>
        <dbReference type="EMBL" id="CRL59527.1"/>
    </source>
</evidence>
<keyword evidence="1" id="KW-0732">Signal</keyword>
<dbReference type="AlphaFoldDB" id="A0A0G4Q0S5"/>
<sequence length="373" mass="40916" precursor="true">MKFTKISFFLLLISFSQMTYALTVPDGSTGYIGEFYPTQSYLRVKLSNANRDQGTTGVNNTRSYCNKGNNAVGNFLFPLPGGQNDEYGLRLYNKNASSEENKTNYLVAAINGTIVIEHVPIDRGTSHYAYINLNRGKAGSITGEKSDTILTNGPLCWYGFYTRFQSSELRIKSYSIYAVGNVKPGIYDFVAPLYWSAAQPKTGGDGYIVDTVPFSFDDGPIHVLKKCNVIPINSTNIQFASQLAKQYSLPKLLDKYLAGIMVSCPNNGSLYVSLKPFGELVDSSKTGMKMKPDNPLNANEVAPYISVSDGEKSVTDAICNKNDSNAFEFYNGKQLGSYKDSSLMKSLSFNLCAQGNVPANNYKGSIDVSILVE</sequence>
<evidence type="ECO:0000313" key="3">
    <source>
        <dbReference type="Proteomes" id="UP000183920"/>
    </source>
</evidence>
<evidence type="ECO:0008006" key="4">
    <source>
        <dbReference type="Google" id="ProtNLM"/>
    </source>
</evidence>
<accession>A0A0G4Q0S5</accession>